<evidence type="ECO:0000313" key="3">
    <source>
        <dbReference type="Proteomes" id="UP000530564"/>
    </source>
</evidence>
<protein>
    <submittedName>
        <fullName evidence="2">SH3-like domain-containing protein</fullName>
    </submittedName>
</protein>
<dbReference type="RefSeq" id="WP_246371015.1">
    <property type="nucleotide sequence ID" value="NZ_JACIDK010000005.1"/>
</dbReference>
<dbReference type="AlphaFoldDB" id="A0A840A2Y5"/>
<feature type="compositionally biased region" description="Low complexity" evidence="1">
    <location>
        <begin position="1"/>
        <end position="18"/>
    </location>
</feature>
<gene>
    <name evidence="2" type="ORF">GGQ61_003484</name>
</gene>
<dbReference type="Proteomes" id="UP000530564">
    <property type="component" value="Unassembled WGS sequence"/>
</dbReference>
<dbReference type="InterPro" id="IPR010466">
    <property type="entry name" value="DUF1058"/>
</dbReference>
<dbReference type="EMBL" id="JACIDK010000005">
    <property type="protein sequence ID" value="MBB3892748.1"/>
    <property type="molecule type" value="Genomic_DNA"/>
</dbReference>
<name>A0A840A2Y5_9CAUL</name>
<comment type="caution">
    <text evidence="2">The sequence shown here is derived from an EMBL/GenBank/DDBJ whole genome shotgun (WGS) entry which is preliminary data.</text>
</comment>
<sequence>MISAALTPAAQAAPRQTPSGQPVPRYVSLKFDKVYARAGPGEDHKLLWVYQAKGLPVQVIAENTEWRRICDPDGGMAWVHRRLTSGESTVMRVKPTRLALHKKPRAEAEITAYLNPRSIAELVKDCEEGWCRVRSDGVSGWAQAGELWGTSDAIQCKVGRPGAARSR</sequence>
<dbReference type="Gene3D" id="2.30.30.40">
    <property type="entry name" value="SH3 Domains"/>
    <property type="match status" value="1"/>
</dbReference>
<keyword evidence="3" id="KW-1185">Reference proteome</keyword>
<feature type="region of interest" description="Disordered" evidence="1">
    <location>
        <begin position="1"/>
        <end position="23"/>
    </location>
</feature>
<evidence type="ECO:0000256" key="1">
    <source>
        <dbReference type="SAM" id="MobiDB-lite"/>
    </source>
</evidence>
<accession>A0A840A2Y5</accession>
<organism evidence="2 3">
    <name type="scientific">Phenylobacterium haematophilum</name>
    <dbReference type="NCBI Taxonomy" id="98513"/>
    <lineage>
        <taxon>Bacteria</taxon>
        <taxon>Pseudomonadati</taxon>
        <taxon>Pseudomonadota</taxon>
        <taxon>Alphaproteobacteria</taxon>
        <taxon>Caulobacterales</taxon>
        <taxon>Caulobacteraceae</taxon>
        <taxon>Phenylobacterium</taxon>
    </lineage>
</organism>
<evidence type="ECO:0000313" key="2">
    <source>
        <dbReference type="EMBL" id="MBB3892748.1"/>
    </source>
</evidence>
<dbReference type="Pfam" id="PF06347">
    <property type="entry name" value="SH3_4"/>
    <property type="match status" value="2"/>
</dbReference>
<reference evidence="2 3" key="1">
    <citation type="submission" date="2020-08" db="EMBL/GenBank/DDBJ databases">
        <title>Genomic Encyclopedia of Type Strains, Phase IV (KMG-IV): sequencing the most valuable type-strain genomes for metagenomic binning, comparative biology and taxonomic classification.</title>
        <authorList>
            <person name="Goeker M."/>
        </authorList>
    </citation>
    <scope>NUCLEOTIDE SEQUENCE [LARGE SCALE GENOMIC DNA]</scope>
    <source>
        <strain evidence="2 3">DSM 21793</strain>
    </source>
</reference>
<proteinExistence type="predicted"/>